<comment type="caution">
    <text evidence="2">The sequence shown here is derived from an EMBL/GenBank/DDBJ whole genome shotgun (WGS) entry which is preliminary data.</text>
</comment>
<feature type="transmembrane region" description="Helical" evidence="1">
    <location>
        <begin position="195"/>
        <end position="216"/>
    </location>
</feature>
<feature type="transmembrane region" description="Helical" evidence="1">
    <location>
        <begin position="165"/>
        <end position="188"/>
    </location>
</feature>
<gene>
    <name evidence="2" type="ORF">JFN87_17895</name>
</gene>
<evidence type="ECO:0000313" key="3">
    <source>
        <dbReference type="Proteomes" id="UP000670475"/>
    </source>
</evidence>
<keyword evidence="1" id="KW-0812">Transmembrane</keyword>
<organism evidence="2 3">
    <name type="scientific">Streptomyces montanisoli</name>
    <dbReference type="NCBI Taxonomy" id="2798581"/>
    <lineage>
        <taxon>Bacteria</taxon>
        <taxon>Bacillati</taxon>
        <taxon>Actinomycetota</taxon>
        <taxon>Actinomycetes</taxon>
        <taxon>Kitasatosporales</taxon>
        <taxon>Streptomycetaceae</taxon>
        <taxon>Streptomyces</taxon>
    </lineage>
</organism>
<keyword evidence="1" id="KW-0472">Membrane</keyword>
<dbReference type="RefSeq" id="WP_209341100.1">
    <property type="nucleotide sequence ID" value="NZ_JAGIQL010000069.1"/>
</dbReference>
<evidence type="ECO:0000313" key="2">
    <source>
        <dbReference type="EMBL" id="MBP0459364.1"/>
    </source>
</evidence>
<sequence length="317" mass="34277">MTGTLWYAWRRQRTQLLIGLALVVGFAVWAAVERSSLLAYIHGHHAPLCKGWNGTCKNNPWSLGAVFDSTGPLKLACGISMAVPALVGVFWGAPLIGRELESGTYRFALAQGIGPVRWFAVRFAVAAACSAAGAAVLAALVAWWWSPVSNMLSGLYWHDGYIYDATGPAAVACALFGLAAGTAAGLLLRRVIPAMAATLAALFVVRFALFALRLTWLTPVTRISPGTHPKQLIGSARSAGQWGYIAANGSYHDISACEFSGDRLKKCMEQHDFVSRYYRVFPSHDFWTSQWIATAILLVLAAALVALVVVRLRRRAL</sequence>
<protein>
    <submittedName>
        <fullName evidence="2">Transporter</fullName>
    </submittedName>
</protein>
<keyword evidence="1" id="KW-1133">Transmembrane helix</keyword>
<keyword evidence="3" id="KW-1185">Reference proteome</keyword>
<feature type="transmembrane region" description="Helical" evidence="1">
    <location>
        <begin position="118"/>
        <end position="145"/>
    </location>
</feature>
<name>A0A940MDP6_9ACTN</name>
<proteinExistence type="predicted"/>
<evidence type="ECO:0000256" key="1">
    <source>
        <dbReference type="SAM" id="Phobius"/>
    </source>
</evidence>
<feature type="transmembrane region" description="Helical" evidence="1">
    <location>
        <begin position="291"/>
        <end position="312"/>
    </location>
</feature>
<accession>A0A940MDP6</accession>
<reference evidence="2" key="1">
    <citation type="submission" date="2021-03" db="EMBL/GenBank/DDBJ databases">
        <title>Whole genome sequence of Streptomyces bomunensis MMS17-BM035.</title>
        <authorList>
            <person name="Lee J.H."/>
        </authorList>
    </citation>
    <scope>NUCLEOTIDE SEQUENCE</scope>
    <source>
        <strain evidence="2">MMS17-BM035</strain>
    </source>
</reference>
<dbReference type="EMBL" id="JAGIQL010000069">
    <property type="protein sequence ID" value="MBP0459364.1"/>
    <property type="molecule type" value="Genomic_DNA"/>
</dbReference>
<dbReference type="AlphaFoldDB" id="A0A940MDP6"/>
<feature type="transmembrane region" description="Helical" evidence="1">
    <location>
        <begin position="73"/>
        <end position="97"/>
    </location>
</feature>
<dbReference type="Proteomes" id="UP000670475">
    <property type="component" value="Unassembled WGS sequence"/>
</dbReference>